<evidence type="ECO:0000313" key="3">
    <source>
        <dbReference type="Proteomes" id="UP001516400"/>
    </source>
</evidence>
<sequence>MDTRWKEKWTKYPGVSMFFSDGPAIYKQKKTAPAEGDWDVGNFLVDALNAINQDGIAIGEATRRFRIPKTTLFEDCKRTMSRKKRLVPDSSQGEDTEKKLVQHILKLQQSGFAPTRGEVRITAKTWQKI</sequence>
<dbReference type="SUPFAM" id="SSF46689">
    <property type="entry name" value="Homeodomain-like"/>
    <property type="match status" value="1"/>
</dbReference>
<dbReference type="EMBL" id="JABFTP020000021">
    <property type="protein sequence ID" value="KAL3269679.1"/>
    <property type="molecule type" value="Genomic_DNA"/>
</dbReference>
<accession>A0ABD2MTB0</accession>
<evidence type="ECO:0008006" key="4">
    <source>
        <dbReference type="Google" id="ProtNLM"/>
    </source>
</evidence>
<comment type="subcellular location">
    <subcellularLocation>
        <location evidence="1">Nucleus</location>
    </subcellularLocation>
</comment>
<protein>
    <recommendedName>
        <fullName evidence="4">HTH psq-type domain-containing protein</fullName>
    </recommendedName>
</protein>
<evidence type="ECO:0000313" key="2">
    <source>
        <dbReference type="EMBL" id="KAL3269679.1"/>
    </source>
</evidence>
<organism evidence="2 3">
    <name type="scientific">Cryptolaemus montrouzieri</name>
    <dbReference type="NCBI Taxonomy" id="559131"/>
    <lineage>
        <taxon>Eukaryota</taxon>
        <taxon>Metazoa</taxon>
        <taxon>Ecdysozoa</taxon>
        <taxon>Arthropoda</taxon>
        <taxon>Hexapoda</taxon>
        <taxon>Insecta</taxon>
        <taxon>Pterygota</taxon>
        <taxon>Neoptera</taxon>
        <taxon>Endopterygota</taxon>
        <taxon>Coleoptera</taxon>
        <taxon>Polyphaga</taxon>
        <taxon>Cucujiformia</taxon>
        <taxon>Coccinelloidea</taxon>
        <taxon>Coccinellidae</taxon>
        <taxon>Scymninae</taxon>
        <taxon>Scymnini</taxon>
        <taxon>Cryptolaemus</taxon>
    </lineage>
</organism>
<evidence type="ECO:0000256" key="1">
    <source>
        <dbReference type="ARBA" id="ARBA00004123"/>
    </source>
</evidence>
<name>A0ABD2MTB0_9CUCU</name>
<proteinExistence type="predicted"/>
<gene>
    <name evidence="2" type="ORF">HHI36_008739</name>
</gene>
<dbReference type="Proteomes" id="UP001516400">
    <property type="component" value="Unassembled WGS sequence"/>
</dbReference>
<reference evidence="2 3" key="1">
    <citation type="journal article" date="2021" name="BMC Biol.">
        <title>Horizontally acquired antibacterial genes associated with adaptive radiation of ladybird beetles.</title>
        <authorList>
            <person name="Li H.S."/>
            <person name="Tang X.F."/>
            <person name="Huang Y.H."/>
            <person name="Xu Z.Y."/>
            <person name="Chen M.L."/>
            <person name="Du X.Y."/>
            <person name="Qiu B.Y."/>
            <person name="Chen P.T."/>
            <person name="Zhang W."/>
            <person name="Slipinski A."/>
            <person name="Escalona H.E."/>
            <person name="Waterhouse R.M."/>
            <person name="Zwick A."/>
            <person name="Pang H."/>
        </authorList>
    </citation>
    <scope>NUCLEOTIDE SEQUENCE [LARGE SCALE GENOMIC DNA]</scope>
    <source>
        <strain evidence="2">SYSU2018</strain>
    </source>
</reference>
<keyword evidence="3" id="KW-1185">Reference proteome</keyword>
<dbReference type="InterPro" id="IPR009057">
    <property type="entry name" value="Homeodomain-like_sf"/>
</dbReference>
<comment type="caution">
    <text evidence="2">The sequence shown here is derived from an EMBL/GenBank/DDBJ whole genome shotgun (WGS) entry which is preliminary data.</text>
</comment>
<dbReference type="GO" id="GO:0005634">
    <property type="term" value="C:nucleus"/>
    <property type="evidence" value="ECO:0007669"/>
    <property type="project" value="UniProtKB-SubCell"/>
</dbReference>
<dbReference type="AlphaFoldDB" id="A0ABD2MTB0"/>